<gene>
    <name evidence="1" type="ORF">COO91_02267</name>
</gene>
<organism evidence="1 2">
    <name type="scientific">Nostoc flagelliforme CCNUN1</name>
    <dbReference type="NCBI Taxonomy" id="2038116"/>
    <lineage>
        <taxon>Bacteria</taxon>
        <taxon>Bacillati</taxon>
        <taxon>Cyanobacteriota</taxon>
        <taxon>Cyanophyceae</taxon>
        <taxon>Nostocales</taxon>
        <taxon>Nostocaceae</taxon>
        <taxon>Nostoc</taxon>
    </lineage>
</organism>
<protein>
    <submittedName>
        <fullName evidence="1">Uncharacterized protein</fullName>
    </submittedName>
</protein>
<keyword evidence="2" id="KW-1185">Reference proteome</keyword>
<evidence type="ECO:0000313" key="2">
    <source>
        <dbReference type="Proteomes" id="UP000232003"/>
    </source>
</evidence>
<accession>A0A2K8SND6</accession>
<reference evidence="1 2" key="1">
    <citation type="submission" date="2017-11" db="EMBL/GenBank/DDBJ databases">
        <title>Complete genome of a free-living desiccation-tolerant cyanobacterium and its photosynthetic adaptation to extreme terrestrial habitat.</title>
        <authorList>
            <person name="Shang J."/>
        </authorList>
    </citation>
    <scope>NUCLEOTIDE SEQUENCE [LARGE SCALE GENOMIC DNA]</scope>
    <source>
        <strain evidence="1 2">CCNUN1</strain>
    </source>
</reference>
<dbReference type="AlphaFoldDB" id="A0A2K8SND6"/>
<evidence type="ECO:0000313" key="1">
    <source>
        <dbReference type="EMBL" id="AUB36355.1"/>
    </source>
</evidence>
<dbReference type="KEGG" id="nfl:COO91_02267"/>
<proteinExistence type="predicted"/>
<name>A0A2K8SND6_9NOSO</name>
<dbReference type="EMBL" id="CP024785">
    <property type="protein sequence ID" value="AUB36355.1"/>
    <property type="molecule type" value="Genomic_DNA"/>
</dbReference>
<sequence length="42" mass="4767">MNGRFSISAMGKSRVSSMCDRIPARSDVYDGLRLRKHLNLVK</sequence>
<dbReference type="Proteomes" id="UP000232003">
    <property type="component" value="Chromosome"/>
</dbReference>